<gene>
    <name evidence="4" type="ORF">KGM_201007</name>
</gene>
<dbReference type="AlphaFoldDB" id="A0A212EQC2"/>
<reference evidence="4 5" key="1">
    <citation type="journal article" date="2011" name="Cell">
        <title>The monarch butterfly genome yields insights into long-distance migration.</title>
        <authorList>
            <person name="Zhan S."/>
            <person name="Merlin C."/>
            <person name="Boore J.L."/>
            <person name="Reppert S.M."/>
        </authorList>
    </citation>
    <scope>NUCLEOTIDE SEQUENCE [LARGE SCALE GENOMIC DNA]</scope>
    <source>
        <strain evidence="4">F-2</strain>
    </source>
</reference>
<dbReference type="Gene3D" id="2.10.25.10">
    <property type="entry name" value="Laminin"/>
    <property type="match status" value="2"/>
</dbReference>
<name>A0A212EQC2_DANPL</name>
<dbReference type="Pfam" id="PF01826">
    <property type="entry name" value="TIL"/>
    <property type="match status" value="1"/>
</dbReference>
<comment type="caution">
    <text evidence="4">The sequence shown here is derived from an EMBL/GenBank/DDBJ whole genome shotgun (WGS) entry which is preliminary data.</text>
</comment>
<keyword evidence="4" id="KW-0675">Receptor</keyword>
<dbReference type="Proteomes" id="UP000007151">
    <property type="component" value="Unassembled WGS sequence"/>
</dbReference>
<evidence type="ECO:0000256" key="1">
    <source>
        <dbReference type="ARBA" id="ARBA00022690"/>
    </source>
</evidence>
<keyword evidence="2" id="KW-1015">Disulfide bond</keyword>
<keyword evidence="5" id="KW-1185">Reference proteome</keyword>
<evidence type="ECO:0000313" key="4">
    <source>
        <dbReference type="EMBL" id="OWR43661.1"/>
    </source>
</evidence>
<dbReference type="InterPro" id="IPR051368">
    <property type="entry name" value="SerProtInhib-TIL_Domain"/>
</dbReference>
<dbReference type="EMBL" id="AGBW02013278">
    <property type="protein sequence ID" value="OWR43661.1"/>
    <property type="molecule type" value="Genomic_DNA"/>
</dbReference>
<dbReference type="KEGG" id="dpl:KGM_201007"/>
<dbReference type="PANTHER" id="PTHR23259:SF75">
    <property type="entry name" value="SERINE PROTEASE INHIBITOR SWM-1-RELATED"/>
    <property type="match status" value="1"/>
</dbReference>
<keyword evidence="1" id="KW-0646">Protease inhibitor</keyword>
<dbReference type="InterPro" id="IPR036084">
    <property type="entry name" value="Ser_inhib-like_sf"/>
</dbReference>
<evidence type="ECO:0000313" key="5">
    <source>
        <dbReference type="Proteomes" id="UP000007151"/>
    </source>
</evidence>
<evidence type="ECO:0000256" key="2">
    <source>
        <dbReference type="ARBA" id="ARBA00023157"/>
    </source>
</evidence>
<sequence>MFSSVSPFSHSSIEDCAPDEVFSSCGWCEPSCVEPSPSCPSACTRGCLCRPPLLRHHSGHCVKKEDCVPRKCSQPNEEFVCRHGCEGRCVTIPCERQSRCRLGCHCRRGMLRDSRGQCVDPEQCDHE</sequence>
<dbReference type="SUPFAM" id="SSF57567">
    <property type="entry name" value="Serine protease inhibitors"/>
    <property type="match status" value="2"/>
</dbReference>
<accession>A0A212EQC2</accession>
<dbReference type="InParanoid" id="A0A212EQC2"/>
<protein>
    <submittedName>
        <fullName evidence="4">Scavenger receptor cysteine-rich protein</fullName>
    </submittedName>
</protein>
<dbReference type="GO" id="GO:0030414">
    <property type="term" value="F:peptidase inhibitor activity"/>
    <property type="evidence" value="ECO:0007669"/>
    <property type="project" value="UniProtKB-KW"/>
</dbReference>
<dbReference type="STRING" id="278856.A0A212EQC2"/>
<dbReference type="PANTHER" id="PTHR23259">
    <property type="entry name" value="RIDDLE"/>
    <property type="match status" value="1"/>
</dbReference>
<organism evidence="4 5">
    <name type="scientific">Danaus plexippus plexippus</name>
    <dbReference type="NCBI Taxonomy" id="278856"/>
    <lineage>
        <taxon>Eukaryota</taxon>
        <taxon>Metazoa</taxon>
        <taxon>Ecdysozoa</taxon>
        <taxon>Arthropoda</taxon>
        <taxon>Hexapoda</taxon>
        <taxon>Insecta</taxon>
        <taxon>Pterygota</taxon>
        <taxon>Neoptera</taxon>
        <taxon>Endopterygota</taxon>
        <taxon>Lepidoptera</taxon>
        <taxon>Glossata</taxon>
        <taxon>Ditrysia</taxon>
        <taxon>Papilionoidea</taxon>
        <taxon>Nymphalidae</taxon>
        <taxon>Danainae</taxon>
        <taxon>Danaini</taxon>
        <taxon>Danaina</taxon>
        <taxon>Danaus</taxon>
        <taxon>Danaus</taxon>
    </lineage>
</organism>
<evidence type="ECO:0000259" key="3">
    <source>
        <dbReference type="Pfam" id="PF01826"/>
    </source>
</evidence>
<dbReference type="CDD" id="cd19941">
    <property type="entry name" value="TIL"/>
    <property type="match status" value="1"/>
</dbReference>
<proteinExistence type="predicted"/>
<feature type="domain" description="TIL" evidence="3">
    <location>
        <begin position="16"/>
        <end position="67"/>
    </location>
</feature>
<dbReference type="InterPro" id="IPR002919">
    <property type="entry name" value="TIL_dom"/>
</dbReference>
<dbReference type="eggNOG" id="ENOG502TCQA">
    <property type="taxonomic scope" value="Eukaryota"/>
</dbReference>